<organism evidence="1 2">
    <name type="scientific">Microbacterium pumilum</name>
    <dbReference type="NCBI Taxonomy" id="344165"/>
    <lineage>
        <taxon>Bacteria</taxon>
        <taxon>Bacillati</taxon>
        <taxon>Actinomycetota</taxon>
        <taxon>Actinomycetes</taxon>
        <taxon>Micrococcales</taxon>
        <taxon>Microbacteriaceae</taxon>
        <taxon>Microbacterium</taxon>
    </lineage>
</organism>
<keyword evidence="2" id="KW-1185">Reference proteome</keyword>
<protein>
    <recommendedName>
        <fullName evidence="3">Phage late control D family protein</fullName>
    </recommendedName>
</protein>
<comment type="caution">
    <text evidence="1">The sequence shown here is derived from an EMBL/GenBank/DDBJ whole genome shotgun (WGS) entry which is preliminary data.</text>
</comment>
<dbReference type="Proteomes" id="UP001500326">
    <property type="component" value="Unassembled WGS sequence"/>
</dbReference>
<dbReference type="Gene3D" id="4.10.220.110">
    <property type="match status" value="1"/>
</dbReference>
<gene>
    <name evidence="1" type="ORF">GCM10009777_36270</name>
</gene>
<dbReference type="RefSeq" id="WP_344065615.1">
    <property type="nucleotide sequence ID" value="NZ_BAAAOH010000001.1"/>
</dbReference>
<evidence type="ECO:0000313" key="1">
    <source>
        <dbReference type="EMBL" id="GAA1996269.1"/>
    </source>
</evidence>
<sequence length="361" mass="39209">MTESLLALASPVFTIAREAVGALARDCVRLVIDEGVEGLRTMEAQFVASGIGAPGPPGLMLHVDGSEFDFGTDIEVAVGGEGNQFVVFEGAVSGLEVVLGDSEPPRVVMLAEDRLMRLRMTRRMRTYTDVTDADVVRRIAQEHGLDADVSAEGPQYDVLQQVNQSDLAFLRERARLLQTDVWCSGRTLHFSDRPARRGEKITLTHGSDLLTCRISADLAHQRTDVTVGGYDARAKAVIDERAGADTIEAEASPGRTGPKVLEKALGASAGIRVREVPQTTAEASAWARAEMLRRARRFVTARGLTRGMPQLTVGSQLRLELVGKPFDGDGYYVTQVTHTYDNVRGLRTSFEAERATLNEAA</sequence>
<evidence type="ECO:0008006" key="3">
    <source>
        <dbReference type="Google" id="ProtNLM"/>
    </source>
</evidence>
<reference evidence="1 2" key="1">
    <citation type="journal article" date="2019" name="Int. J. Syst. Evol. Microbiol.">
        <title>The Global Catalogue of Microorganisms (GCM) 10K type strain sequencing project: providing services to taxonomists for standard genome sequencing and annotation.</title>
        <authorList>
            <consortium name="The Broad Institute Genomics Platform"/>
            <consortium name="The Broad Institute Genome Sequencing Center for Infectious Disease"/>
            <person name="Wu L."/>
            <person name="Ma J."/>
        </authorList>
    </citation>
    <scope>NUCLEOTIDE SEQUENCE [LARGE SCALE GENOMIC DNA]</scope>
    <source>
        <strain evidence="1 2">JCM 14902</strain>
    </source>
</reference>
<dbReference type="Gene3D" id="2.30.110.50">
    <property type="match status" value="1"/>
</dbReference>
<dbReference type="Pfam" id="PF05954">
    <property type="entry name" value="Phage_GPD"/>
    <property type="match status" value="1"/>
</dbReference>
<accession>A0ABN2T1R7</accession>
<dbReference type="EMBL" id="BAAAOH010000001">
    <property type="protein sequence ID" value="GAA1996269.1"/>
    <property type="molecule type" value="Genomic_DNA"/>
</dbReference>
<name>A0ABN2T1R7_9MICO</name>
<dbReference type="Gene3D" id="3.55.50.10">
    <property type="entry name" value="Baseplate protein-like domains"/>
    <property type="match status" value="1"/>
</dbReference>
<dbReference type="SUPFAM" id="SSF69279">
    <property type="entry name" value="Phage tail proteins"/>
    <property type="match status" value="1"/>
</dbReference>
<proteinExistence type="predicted"/>
<evidence type="ECO:0000313" key="2">
    <source>
        <dbReference type="Proteomes" id="UP001500326"/>
    </source>
</evidence>